<dbReference type="SUPFAM" id="SSF52047">
    <property type="entry name" value="RNI-like"/>
    <property type="match status" value="1"/>
</dbReference>
<sequence>MPRFHALPIAVAQHVLTFVDGNYVVDVMPRTPQLPIQLFQSLATVSKAWRSMLGELKRLHDVSMLSVHLETAGEDEVQDMMERLQTRGARLKALTVAMGVSRRYIPAFDIRCARRSDEALDNTEIDWKGVFRLVPKLQRLDLSGVPMHSMHLRKILLAASAHCPEMKALALPQKEWHRGLVTSQWQPTMDTLYTALERWHHSTPAHGLIQLTLPQRVVKTDDNQTDFHALTDTYLRVIARFCPNIEYFDGWKTSYAEDAGRIHCQELLYCSRPAWEAFCASCTQLREVNWFVLPFINDFFDAFASTTKSKLEKLTLAGGDHGNYPDVAVFGRYYYDGTWSCSSESLSRVFQACPSLRELRVVFQYSFYDDRDLLKAVNDAALVAAAKHCPRLERLEIEELEHPSFMDIMRGITDAGVIAVAKLPDLRSIRLKSTACEAPGIISLLRHAPRDGAPRTVEMVIGNTCDGTRTRSRKRNFTPMHEILIEVLLYLLECPEDIEGRRFHMMLNGHANPSNPETMMRGKMVRVIINELQHTCPWLSLSVQERGTRLTVVLSSIQSSPPEVPQPFVLSRKKDLYNEVREAYWLPSDGSKTSWGTLGEIIVTAMRWPWQSLLSVG</sequence>
<proteinExistence type="predicted"/>
<dbReference type="PANTHER" id="PTHR16134">
    <property type="entry name" value="F-BOX/TPR REPEAT PROTEIN POF3"/>
    <property type="match status" value="1"/>
</dbReference>
<dbReference type="AlphaFoldDB" id="A0A8K1CGX2"/>
<name>A0A8K1CGX2_PYTOL</name>
<reference evidence="1" key="1">
    <citation type="submission" date="2019-03" db="EMBL/GenBank/DDBJ databases">
        <title>Long read genome sequence of the mycoparasitic Pythium oligandrum ATCC 38472 isolated from sugarbeet rhizosphere.</title>
        <authorList>
            <person name="Gaulin E."/>
        </authorList>
    </citation>
    <scope>NUCLEOTIDE SEQUENCE</scope>
    <source>
        <strain evidence="1">ATCC 38472_TT</strain>
    </source>
</reference>
<accession>A0A8K1CGX2</accession>
<dbReference type="Proteomes" id="UP000794436">
    <property type="component" value="Unassembled WGS sequence"/>
</dbReference>
<dbReference type="Gene3D" id="3.80.10.10">
    <property type="entry name" value="Ribonuclease Inhibitor"/>
    <property type="match status" value="1"/>
</dbReference>
<dbReference type="InterPro" id="IPR032675">
    <property type="entry name" value="LRR_dom_sf"/>
</dbReference>
<organism evidence="1 2">
    <name type="scientific">Pythium oligandrum</name>
    <name type="common">Mycoparasitic fungus</name>
    <dbReference type="NCBI Taxonomy" id="41045"/>
    <lineage>
        <taxon>Eukaryota</taxon>
        <taxon>Sar</taxon>
        <taxon>Stramenopiles</taxon>
        <taxon>Oomycota</taxon>
        <taxon>Peronosporomycetes</taxon>
        <taxon>Pythiales</taxon>
        <taxon>Pythiaceae</taxon>
        <taxon>Pythium</taxon>
    </lineage>
</organism>
<gene>
    <name evidence="1" type="ORF">Poli38472_005209</name>
</gene>
<keyword evidence="2" id="KW-1185">Reference proteome</keyword>
<evidence type="ECO:0000313" key="1">
    <source>
        <dbReference type="EMBL" id="TMW62591.1"/>
    </source>
</evidence>
<protein>
    <recommendedName>
        <fullName evidence="3">F-box domain-containing protein</fullName>
    </recommendedName>
</protein>
<dbReference type="PANTHER" id="PTHR16134:SF119">
    <property type="entry name" value="AT02038P-RELATED"/>
    <property type="match status" value="1"/>
</dbReference>
<comment type="caution">
    <text evidence="1">The sequence shown here is derived from an EMBL/GenBank/DDBJ whole genome shotgun (WGS) entry which is preliminary data.</text>
</comment>
<dbReference type="EMBL" id="SPLM01000073">
    <property type="protein sequence ID" value="TMW62591.1"/>
    <property type="molecule type" value="Genomic_DNA"/>
</dbReference>
<evidence type="ECO:0000313" key="2">
    <source>
        <dbReference type="Proteomes" id="UP000794436"/>
    </source>
</evidence>
<dbReference type="OrthoDB" id="127396at2759"/>
<evidence type="ECO:0008006" key="3">
    <source>
        <dbReference type="Google" id="ProtNLM"/>
    </source>
</evidence>